<dbReference type="InParanoid" id="A0A3N4LRK8"/>
<evidence type="ECO:0000313" key="1">
    <source>
        <dbReference type="EMBL" id="RPB23872.1"/>
    </source>
</evidence>
<protein>
    <submittedName>
        <fullName evidence="1">Uncharacterized protein</fullName>
    </submittedName>
</protein>
<accession>A0A3N4LRK8</accession>
<gene>
    <name evidence="1" type="ORF">L211DRAFT_880543</name>
</gene>
<name>A0A3N4LRK8_9PEZI</name>
<dbReference type="EMBL" id="ML121544">
    <property type="protein sequence ID" value="RPB23872.1"/>
    <property type="molecule type" value="Genomic_DNA"/>
</dbReference>
<dbReference type="Proteomes" id="UP000267821">
    <property type="component" value="Unassembled WGS sequence"/>
</dbReference>
<keyword evidence="2" id="KW-1185">Reference proteome</keyword>
<dbReference type="AlphaFoldDB" id="A0A3N4LRK8"/>
<evidence type="ECO:0000313" key="2">
    <source>
        <dbReference type="Proteomes" id="UP000267821"/>
    </source>
</evidence>
<proteinExistence type="predicted"/>
<organism evidence="1 2">
    <name type="scientific">Terfezia boudieri ATCC MYA-4762</name>
    <dbReference type="NCBI Taxonomy" id="1051890"/>
    <lineage>
        <taxon>Eukaryota</taxon>
        <taxon>Fungi</taxon>
        <taxon>Dikarya</taxon>
        <taxon>Ascomycota</taxon>
        <taxon>Pezizomycotina</taxon>
        <taxon>Pezizomycetes</taxon>
        <taxon>Pezizales</taxon>
        <taxon>Pezizaceae</taxon>
        <taxon>Terfezia</taxon>
    </lineage>
</organism>
<sequence length="74" mass="8417">MTISSMEFRVNGNKFYSVGSHSSPTKRTSLDQFKLSGMKILRIWFRWLQALLQLSRSGQAVPQQSILVQPAFNA</sequence>
<reference evidence="1 2" key="1">
    <citation type="journal article" date="2018" name="Nat. Ecol. Evol.">
        <title>Pezizomycetes genomes reveal the molecular basis of ectomycorrhizal truffle lifestyle.</title>
        <authorList>
            <person name="Murat C."/>
            <person name="Payen T."/>
            <person name="Noel B."/>
            <person name="Kuo A."/>
            <person name="Morin E."/>
            <person name="Chen J."/>
            <person name="Kohler A."/>
            <person name="Krizsan K."/>
            <person name="Balestrini R."/>
            <person name="Da Silva C."/>
            <person name="Montanini B."/>
            <person name="Hainaut M."/>
            <person name="Levati E."/>
            <person name="Barry K.W."/>
            <person name="Belfiori B."/>
            <person name="Cichocki N."/>
            <person name="Clum A."/>
            <person name="Dockter R.B."/>
            <person name="Fauchery L."/>
            <person name="Guy J."/>
            <person name="Iotti M."/>
            <person name="Le Tacon F."/>
            <person name="Lindquist E.A."/>
            <person name="Lipzen A."/>
            <person name="Malagnac F."/>
            <person name="Mello A."/>
            <person name="Molinier V."/>
            <person name="Miyauchi S."/>
            <person name="Poulain J."/>
            <person name="Riccioni C."/>
            <person name="Rubini A."/>
            <person name="Sitrit Y."/>
            <person name="Splivallo R."/>
            <person name="Traeger S."/>
            <person name="Wang M."/>
            <person name="Zifcakova L."/>
            <person name="Wipf D."/>
            <person name="Zambonelli A."/>
            <person name="Paolocci F."/>
            <person name="Nowrousian M."/>
            <person name="Ottonello S."/>
            <person name="Baldrian P."/>
            <person name="Spatafora J.W."/>
            <person name="Henrissat B."/>
            <person name="Nagy L.G."/>
            <person name="Aury J.M."/>
            <person name="Wincker P."/>
            <person name="Grigoriev I.V."/>
            <person name="Bonfante P."/>
            <person name="Martin F.M."/>
        </authorList>
    </citation>
    <scope>NUCLEOTIDE SEQUENCE [LARGE SCALE GENOMIC DNA]</scope>
    <source>
        <strain evidence="1 2">ATCC MYA-4762</strain>
    </source>
</reference>